<comment type="caution">
    <text evidence="3">The sequence shown here is derived from an EMBL/GenBank/DDBJ whole genome shotgun (WGS) entry which is preliminary data.</text>
</comment>
<feature type="non-terminal residue" evidence="3">
    <location>
        <position position="111"/>
    </location>
</feature>
<accession>A0A427AAV5</accession>
<organism evidence="3 4">
    <name type="scientific">Ensete ventricosum</name>
    <name type="common">Abyssinian banana</name>
    <name type="synonym">Musa ensete</name>
    <dbReference type="NCBI Taxonomy" id="4639"/>
    <lineage>
        <taxon>Eukaryota</taxon>
        <taxon>Viridiplantae</taxon>
        <taxon>Streptophyta</taxon>
        <taxon>Embryophyta</taxon>
        <taxon>Tracheophyta</taxon>
        <taxon>Spermatophyta</taxon>
        <taxon>Magnoliopsida</taxon>
        <taxon>Liliopsida</taxon>
        <taxon>Zingiberales</taxon>
        <taxon>Musaceae</taxon>
        <taxon>Ensete</taxon>
    </lineage>
</organism>
<reference evidence="3 4" key="1">
    <citation type="journal article" date="2014" name="Agronomy (Basel)">
        <title>A Draft Genome Sequence for Ensete ventricosum, the Drought-Tolerant Tree Against Hunger.</title>
        <authorList>
            <person name="Harrison J."/>
            <person name="Moore K.A."/>
            <person name="Paszkiewicz K."/>
            <person name="Jones T."/>
            <person name="Grant M."/>
            <person name="Ambacheew D."/>
            <person name="Muzemil S."/>
            <person name="Studholme D.J."/>
        </authorList>
    </citation>
    <scope>NUCLEOTIDE SEQUENCE [LARGE SCALE GENOMIC DNA]</scope>
</reference>
<evidence type="ECO:0000313" key="4">
    <source>
        <dbReference type="Proteomes" id="UP000287651"/>
    </source>
</evidence>
<dbReference type="EMBL" id="AMZH03003122">
    <property type="protein sequence ID" value="RRT73339.1"/>
    <property type="molecule type" value="Genomic_DNA"/>
</dbReference>
<evidence type="ECO:0000256" key="2">
    <source>
        <dbReference type="SAM" id="SignalP"/>
    </source>
</evidence>
<feature type="non-terminal residue" evidence="3">
    <location>
        <position position="1"/>
    </location>
</feature>
<dbReference type="Proteomes" id="UP000287651">
    <property type="component" value="Unassembled WGS sequence"/>
</dbReference>
<gene>
    <name evidence="3" type="ORF">B296_00006502</name>
</gene>
<evidence type="ECO:0000256" key="1">
    <source>
        <dbReference type="SAM" id="MobiDB-lite"/>
    </source>
</evidence>
<feature type="region of interest" description="Disordered" evidence="1">
    <location>
        <begin position="84"/>
        <end position="111"/>
    </location>
</feature>
<sequence>KCGCIKVFFFLLFISSGSKNDQKDRVKQDITHLKHHLNAVPFTDEWVAAIETFGEYLTGSNLRSAQPGLSGKLRTSDHLIARSIPQTFRHPPIPPNPSAASSYDEEEDDHL</sequence>
<protein>
    <submittedName>
        <fullName evidence="3">Uncharacterized protein</fullName>
    </submittedName>
</protein>
<dbReference type="AlphaFoldDB" id="A0A427AAV5"/>
<name>A0A427AAV5_ENSVE</name>
<feature type="chain" id="PRO_5019457507" evidence="2">
    <location>
        <begin position="20"/>
        <end position="111"/>
    </location>
</feature>
<evidence type="ECO:0000313" key="3">
    <source>
        <dbReference type="EMBL" id="RRT73339.1"/>
    </source>
</evidence>
<feature type="signal peptide" evidence="2">
    <location>
        <begin position="1"/>
        <end position="19"/>
    </location>
</feature>
<proteinExistence type="predicted"/>
<keyword evidence="2" id="KW-0732">Signal</keyword>